<accession>A0A8J5WMP0</accession>
<evidence type="ECO:0000256" key="1">
    <source>
        <dbReference type="SAM" id="MobiDB-lite"/>
    </source>
</evidence>
<reference evidence="2" key="2">
    <citation type="submission" date="2021-02" db="EMBL/GenBank/DDBJ databases">
        <authorList>
            <person name="Kimball J.A."/>
            <person name="Haas M.W."/>
            <person name="Macchietto M."/>
            <person name="Kono T."/>
            <person name="Duquette J."/>
            <person name="Shao M."/>
        </authorList>
    </citation>
    <scope>NUCLEOTIDE SEQUENCE</scope>
    <source>
        <tissue evidence="2">Fresh leaf tissue</tissue>
    </source>
</reference>
<organism evidence="2 3">
    <name type="scientific">Zizania palustris</name>
    <name type="common">Northern wild rice</name>
    <dbReference type="NCBI Taxonomy" id="103762"/>
    <lineage>
        <taxon>Eukaryota</taxon>
        <taxon>Viridiplantae</taxon>
        <taxon>Streptophyta</taxon>
        <taxon>Embryophyta</taxon>
        <taxon>Tracheophyta</taxon>
        <taxon>Spermatophyta</taxon>
        <taxon>Magnoliopsida</taxon>
        <taxon>Liliopsida</taxon>
        <taxon>Poales</taxon>
        <taxon>Poaceae</taxon>
        <taxon>BOP clade</taxon>
        <taxon>Oryzoideae</taxon>
        <taxon>Oryzeae</taxon>
        <taxon>Zizaniinae</taxon>
        <taxon>Zizania</taxon>
    </lineage>
</organism>
<keyword evidence="3" id="KW-1185">Reference proteome</keyword>
<name>A0A8J5WMP0_ZIZPA</name>
<feature type="compositionally biased region" description="Low complexity" evidence="1">
    <location>
        <begin position="1"/>
        <end position="14"/>
    </location>
</feature>
<sequence>MPGGPSRAASAPAEGSDDEVSRLLALAETDLEAGRLRAAHKHARRAARLHPASPRAALLLNALSVLVADESSHHATLLLPGSQGSPLSPSALRRHYKSLSKSLRADPDSSSPAVSSTIQEALRRAADAYAALT</sequence>
<comment type="caution">
    <text evidence="2">The sequence shown here is derived from an EMBL/GenBank/DDBJ whole genome shotgun (WGS) entry which is preliminary data.</text>
</comment>
<evidence type="ECO:0008006" key="4">
    <source>
        <dbReference type="Google" id="ProtNLM"/>
    </source>
</evidence>
<dbReference type="AlphaFoldDB" id="A0A8J5WMP0"/>
<evidence type="ECO:0000313" key="3">
    <source>
        <dbReference type="Proteomes" id="UP000729402"/>
    </source>
</evidence>
<protein>
    <recommendedName>
        <fullName evidence="4">J domain-containing protein</fullName>
    </recommendedName>
</protein>
<evidence type="ECO:0000313" key="2">
    <source>
        <dbReference type="EMBL" id="KAG8094110.1"/>
    </source>
</evidence>
<proteinExistence type="predicted"/>
<reference evidence="2" key="1">
    <citation type="journal article" date="2021" name="bioRxiv">
        <title>Whole Genome Assembly and Annotation of Northern Wild Rice, Zizania palustris L., Supports a Whole Genome Duplication in the Zizania Genus.</title>
        <authorList>
            <person name="Haas M."/>
            <person name="Kono T."/>
            <person name="Macchietto M."/>
            <person name="Millas R."/>
            <person name="McGilp L."/>
            <person name="Shao M."/>
            <person name="Duquette J."/>
            <person name="Hirsch C.N."/>
            <person name="Kimball J."/>
        </authorList>
    </citation>
    <scope>NUCLEOTIDE SEQUENCE</scope>
    <source>
        <tissue evidence="2">Fresh leaf tissue</tissue>
    </source>
</reference>
<dbReference type="Proteomes" id="UP000729402">
    <property type="component" value="Unassembled WGS sequence"/>
</dbReference>
<gene>
    <name evidence="2" type="ORF">GUJ93_ZPchr0012g19557</name>
</gene>
<dbReference type="EMBL" id="JAAALK010000080">
    <property type="protein sequence ID" value="KAG8094110.1"/>
    <property type="molecule type" value="Genomic_DNA"/>
</dbReference>
<feature type="region of interest" description="Disordered" evidence="1">
    <location>
        <begin position="1"/>
        <end position="20"/>
    </location>
</feature>